<accession>A0A7S2FAA2</accession>
<evidence type="ECO:0000259" key="2">
    <source>
        <dbReference type="Pfam" id="PF14732"/>
    </source>
</evidence>
<feature type="compositionally biased region" description="Gly residues" evidence="1">
    <location>
        <begin position="230"/>
        <end position="239"/>
    </location>
</feature>
<dbReference type="Gene3D" id="1.10.10.2660">
    <property type="entry name" value="Ubiquitin-activating enzyme E1, SCCH domain"/>
    <property type="match status" value="1"/>
</dbReference>
<gene>
    <name evidence="3" type="ORF">DSPE1174_LOCUS4212</name>
</gene>
<dbReference type="Gene3D" id="3.10.290.20">
    <property type="entry name" value="Ubiquitin-like 2 activating enzyme e1b. Chain: B, domain 3"/>
    <property type="match status" value="1"/>
</dbReference>
<dbReference type="Gene3D" id="3.40.50.720">
    <property type="entry name" value="NAD(P)-binding Rossmann-like Domain"/>
    <property type="match status" value="1"/>
</dbReference>
<dbReference type="InterPro" id="IPR028077">
    <property type="entry name" value="UAE_UbL_dom"/>
</dbReference>
<organism evidence="3">
    <name type="scientific">Octactis speculum</name>
    <dbReference type="NCBI Taxonomy" id="3111310"/>
    <lineage>
        <taxon>Eukaryota</taxon>
        <taxon>Sar</taxon>
        <taxon>Stramenopiles</taxon>
        <taxon>Ochrophyta</taxon>
        <taxon>Dictyochophyceae</taxon>
        <taxon>Dictyochales</taxon>
        <taxon>Dictyochaceae</taxon>
        <taxon>Octactis</taxon>
    </lineage>
</organism>
<name>A0A7S2FAA2_9STRA</name>
<dbReference type="GO" id="GO:0008641">
    <property type="term" value="F:ubiquitin-like modifier activating enzyme activity"/>
    <property type="evidence" value="ECO:0007669"/>
    <property type="project" value="InterPro"/>
</dbReference>
<evidence type="ECO:0000313" key="3">
    <source>
        <dbReference type="EMBL" id="CAD9380880.1"/>
    </source>
</evidence>
<proteinExistence type="predicted"/>
<feature type="domain" description="Ubiquitin/SUMO-activating enzyme ubiquitin-like" evidence="2">
    <location>
        <begin position="106"/>
        <end position="194"/>
    </location>
</feature>
<evidence type="ECO:0000256" key="1">
    <source>
        <dbReference type="SAM" id="MobiDB-lite"/>
    </source>
</evidence>
<dbReference type="SUPFAM" id="SSF69572">
    <property type="entry name" value="Activating enzymes of the ubiquitin-like proteins"/>
    <property type="match status" value="1"/>
</dbReference>
<sequence length="263" mass="28390">MRFVTAASNLRSLVFSIAPLSLYEVKGIAGNIIPAIATTNAITAGLQVMEALKILGREPGALVRDTCRYTYCLRNVTGRKGHLLQPVKLDPPVAKCFVCSKTQVHLQVNTRRMTLSGLLSKVIKGRLSFTEPTIMLGDGEIWMEGKDAEDFSVNLPKTLANCPNGGVRDGVVMIVEDFLQDLEVNILIHHQDQWPDTEEKTAEEDVEPDHFILGAPADKKVVLPASNNGTEGGDGGGGSAAEKRPLSDSSVGEDTTTSKKARH</sequence>
<protein>
    <recommendedName>
        <fullName evidence="2">Ubiquitin/SUMO-activating enzyme ubiquitin-like domain-containing protein</fullName>
    </recommendedName>
</protein>
<dbReference type="AlphaFoldDB" id="A0A7S2FAA2"/>
<dbReference type="InterPro" id="IPR042063">
    <property type="entry name" value="Ubi_acti_E1_SCCH"/>
</dbReference>
<dbReference type="Pfam" id="PF14732">
    <property type="entry name" value="UAE_UbL"/>
    <property type="match status" value="1"/>
</dbReference>
<dbReference type="InterPro" id="IPR035985">
    <property type="entry name" value="Ubiquitin-activating_enz"/>
</dbReference>
<feature type="region of interest" description="Disordered" evidence="1">
    <location>
        <begin position="194"/>
        <end position="263"/>
    </location>
</feature>
<reference evidence="3" key="1">
    <citation type="submission" date="2021-01" db="EMBL/GenBank/DDBJ databases">
        <authorList>
            <person name="Corre E."/>
            <person name="Pelletier E."/>
            <person name="Niang G."/>
            <person name="Scheremetjew M."/>
            <person name="Finn R."/>
            <person name="Kale V."/>
            <person name="Holt S."/>
            <person name="Cochrane G."/>
            <person name="Meng A."/>
            <person name="Brown T."/>
            <person name="Cohen L."/>
        </authorList>
    </citation>
    <scope>NUCLEOTIDE SEQUENCE</scope>
    <source>
        <strain evidence="3">CCMP1381</strain>
    </source>
</reference>
<dbReference type="EMBL" id="HBGS01008084">
    <property type="protein sequence ID" value="CAD9380880.1"/>
    <property type="molecule type" value="Transcribed_RNA"/>
</dbReference>